<dbReference type="Gene3D" id="2.60.120.10">
    <property type="entry name" value="Jelly Rolls"/>
    <property type="match status" value="1"/>
</dbReference>
<dbReference type="Pfam" id="PF13621">
    <property type="entry name" value="Cupin_8"/>
    <property type="match status" value="1"/>
</dbReference>
<keyword evidence="3" id="KW-1185">Reference proteome</keyword>
<organism evidence="2 3">
    <name type="scientific">Microbulbifer elongatus</name>
    <dbReference type="NCBI Taxonomy" id="86173"/>
    <lineage>
        <taxon>Bacteria</taxon>
        <taxon>Pseudomonadati</taxon>
        <taxon>Pseudomonadota</taxon>
        <taxon>Gammaproteobacteria</taxon>
        <taxon>Cellvibrionales</taxon>
        <taxon>Microbulbiferaceae</taxon>
        <taxon>Microbulbifer</taxon>
    </lineage>
</organism>
<comment type="caution">
    <text evidence="2">The sequence shown here is derived from an EMBL/GenBank/DDBJ whole genome shotgun (WGS) entry which is preliminary data.</text>
</comment>
<reference evidence="2" key="1">
    <citation type="thesis" date="2020" institute="Technische Universitat Dresden" country="Dresden, Germany">
        <title>The Agarolytic System of Microbulbifer elongatus PORT2, Isolated from Batu Karas, Pangandaran West Java Indonesia.</title>
        <authorList>
            <person name="Anggraeni S.R."/>
        </authorList>
    </citation>
    <scope>NUCLEOTIDE SEQUENCE</scope>
    <source>
        <strain evidence="2">PORT2</strain>
    </source>
</reference>
<dbReference type="EMBL" id="JACASI010000032">
    <property type="protein sequence ID" value="MCQ3830219.1"/>
    <property type="molecule type" value="Genomic_DNA"/>
</dbReference>
<evidence type="ECO:0000313" key="2">
    <source>
        <dbReference type="EMBL" id="MCQ3830219.1"/>
    </source>
</evidence>
<dbReference type="InterPro" id="IPR014710">
    <property type="entry name" value="RmlC-like_jellyroll"/>
</dbReference>
<protein>
    <submittedName>
        <fullName evidence="2">Cupin-like domain-containing protein</fullName>
    </submittedName>
</protein>
<dbReference type="SMART" id="SM00558">
    <property type="entry name" value="JmjC"/>
    <property type="match status" value="1"/>
</dbReference>
<name>A0ABT1P5B7_9GAMM</name>
<dbReference type="RefSeq" id="WP_255875187.1">
    <property type="nucleotide sequence ID" value="NZ_JACASI010000032.1"/>
</dbReference>
<feature type="domain" description="JmjC" evidence="1">
    <location>
        <begin position="114"/>
        <end position="276"/>
    </location>
</feature>
<evidence type="ECO:0000313" key="3">
    <source>
        <dbReference type="Proteomes" id="UP001205566"/>
    </source>
</evidence>
<gene>
    <name evidence="2" type="ORF">HXX02_12255</name>
</gene>
<dbReference type="PANTHER" id="PTHR12461">
    <property type="entry name" value="HYPOXIA-INDUCIBLE FACTOR 1 ALPHA INHIBITOR-RELATED"/>
    <property type="match status" value="1"/>
</dbReference>
<evidence type="ECO:0000259" key="1">
    <source>
        <dbReference type="PROSITE" id="PS51184"/>
    </source>
</evidence>
<accession>A0ABT1P5B7</accession>
<dbReference type="PANTHER" id="PTHR12461:SF105">
    <property type="entry name" value="HYPOXIA-INDUCIBLE FACTOR 1-ALPHA INHIBITOR"/>
    <property type="match status" value="1"/>
</dbReference>
<dbReference type="SUPFAM" id="SSF51197">
    <property type="entry name" value="Clavaminate synthase-like"/>
    <property type="match status" value="1"/>
</dbReference>
<sequence length="341" mass="37916">MFEKRVNDIEGASLDVLPLDALVEGDAPVVIRGFARHWPLVAAGLESPQAAIDYLLQFYNGSPLVAYIGPPEIEGQFGYNDSLTGLNFSAQRVVLNDFLQQVEKTLSQEGAPSLYIGSTTIDACLPGFRKTNDLLPQCEALSHFSPLASIWVGNRTVARAHFDTSLNIACSLVGERRFTLFPPEQVANLYPGPLEPTPGGQVVSMVDFQSPDFARHPNFRAAMESALVADLSPGDVLFYPALWWHQVEARADFNVMVNYWWNQTPAFMDTPMNTLLHGMLSLRDRPEAEKQAWRALFDYYLFGDAEVPRAHLPQAAQGPLAALDNMTARRLRAKLLQKLNR</sequence>
<proteinExistence type="predicted"/>
<dbReference type="Proteomes" id="UP001205566">
    <property type="component" value="Unassembled WGS sequence"/>
</dbReference>
<dbReference type="InterPro" id="IPR041667">
    <property type="entry name" value="Cupin_8"/>
</dbReference>
<dbReference type="PROSITE" id="PS51184">
    <property type="entry name" value="JMJC"/>
    <property type="match status" value="1"/>
</dbReference>
<dbReference type="InterPro" id="IPR003347">
    <property type="entry name" value="JmjC_dom"/>
</dbReference>